<feature type="chain" id="PRO_5028875087" description="Lipoprotein" evidence="1">
    <location>
        <begin position="22"/>
        <end position="95"/>
    </location>
</feature>
<organism evidence="2 3">
    <name type="scientific">Pseudomonas eucalypticola</name>
    <dbReference type="NCBI Taxonomy" id="2599595"/>
    <lineage>
        <taxon>Bacteria</taxon>
        <taxon>Pseudomonadati</taxon>
        <taxon>Pseudomonadota</taxon>
        <taxon>Gammaproteobacteria</taxon>
        <taxon>Pseudomonadales</taxon>
        <taxon>Pseudomonadaceae</taxon>
        <taxon>Pseudomonas</taxon>
    </lineage>
</organism>
<feature type="signal peptide" evidence="1">
    <location>
        <begin position="1"/>
        <end position="21"/>
    </location>
</feature>
<sequence>MNLRCTSITLIILASSTLGLAGCQVMKPTPDDLKSRAQTSIGKPVTKISNVRDDSSTTYFTANTATAEYSCELPSGAMVALGSMGMGMGAQCTKQ</sequence>
<gene>
    <name evidence="2" type="ORF">HWQ56_05810</name>
</gene>
<dbReference type="RefSeq" id="WP_176570002.1">
    <property type="nucleotide sequence ID" value="NZ_CP056030.1"/>
</dbReference>
<dbReference type="PROSITE" id="PS51257">
    <property type="entry name" value="PROKAR_LIPOPROTEIN"/>
    <property type="match status" value="1"/>
</dbReference>
<accession>A0A7D5HEF8</accession>
<keyword evidence="3" id="KW-1185">Reference proteome</keyword>
<name>A0A7D5HEF8_9PSED</name>
<dbReference type="AlphaFoldDB" id="A0A7D5HEF8"/>
<evidence type="ECO:0000256" key="1">
    <source>
        <dbReference type="SAM" id="SignalP"/>
    </source>
</evidence>
<dbReference type="KEGG" id="pez:HWQ56_05810"/>
<evidence type="ECO:0000313" key="3">
    <source>
        <dbReference type="Proteomes" id="UP000509568"/>
    </source>
</evidence>
<proteinExistence type="predicted"/>
<keyword evidence="1" id="KW-0732">Signal</keyword>
<dbReference type="Proteomes" id="UP000509568">
    <property type="component" value="Chromosome"/>
</dbReference>
<evidence type="ECO:0008006" key="4">
    <source>
        <dbReference type="Google" id="ProtNLM"/>
    </source>
</evidence>
<evidence type="ECO:0000313" key="2">
    <source>
        <dbReference type="EMBL" id="QKZ03326.1"/>
    </source>
</evidence>
<reference evidence="2 3" key="1">
    <citation type="submission" date="2020-06" db="EMBL/GenBank/DDBJ databases">
        <title>Pseudomonas eucalypticola sp. nov., an endophyte of Eucalyptus dunnii leaves with biocontrol ability of eucalyptus leaf blight.</title>
        <authorList>
            <person name="Liu Y."/>
            <person name="Song Z."/>
            <person name="Zeng H."/>
            <person name="Lu M."/>
            <person name="Wang X."/>
            <person name="Lian X."/>
            <person name="Zhang Q."/>
        </authorList>
    </citation>
    <scope>NUCLEOTIDE SEQUENCE [LARGE SCALE GENOMIC DNA]</scope>
    <source>
        <strain evidence="2 3">NP-1</strain>
    </source>
</reference>
<protein>
    <recommendedName>
        <fullName evidence="4">Lipoprotein</fullName>
    </recommendedName>
</protein>
<dbReference type="EMBL" id="CP056030">
    <property type="protein sequence ID" value="QKZ03326.1"/>
    <property type="molecule type" value="Genomic_DNA"/>
</dbReference>